<accession>A0A178U7H0</accession>
<proteinExistence type="predicted"/>
<geneLocation type="mitochondrion" evidence="1"/>
<dbReference type="EMBL" id="LUHQ01000021">
    <property type="protein sequence ID" value="OAO89137.1"/>
    <property type="molecule type" value="Genomic_DNA"/>
</dbReference>
<keyword evidence="1" id="KW-0496">Mitochondrion</keyword>
<dbReference type="Proteomes" id="UP000078284">
    <property type="component" value="Unassembled WGS sequence"/>
</dbReference>
<sequence length="50" mass="5604">MRRPCEVTPNGVVLTGIEGSACCVLRHEYEELLRFLKPYVNPKGVLDDEG</sequence>
<evidence type="ECO:0000313" key="2">
    <source>
        <dbReference type="Proteomes" id="UP000078284"/>
    </source>
</evidence>
<organism evidence="1 2">
    <name type="scientific">Arabidopsis thaliana</name>
    <name type="common">Mouse-ear cress</name>
    <dbReference type="NCBI Taxonomy" id="3702"/>
    <lineage>
        <taxon>Eukaryota</taxon>
        <taxon>Viridiplantae</taxon>
        <taxon>Streptophyta</taxon>
        <taxon>Embryophyta</taxon>
        <taxon>Tracheophyta</taxon>
        <taxon>Spermatophyta</taxon>
        <taxon>Magnoliopsida</taxon>
        <taxon>eudicotyledons</taxon>
        <taxon>Gunneridae</taxon>
        <taxon>Pentapetalae</taxon>
        <taxon>rosids</taxon>
        <taxon>malvids</taxon>
        <taxon>Brassicales</taxon>
        <taxon>Brassicaceae</taxon>
        <taxon>Camelineae</taxon>
        <taxon>Arabidopsis</taxon>
    </lineage>
</organism>
<comment type="caution">
    <text evidence="1">The sequence shown here is derived from an EMBL/GenBank/DDBJ whole genome shotgun (WGS) entry which is preliminary data.</text>
</comment>
<protein>
    <submittedName>
        <fullName evidence="1">Uncharacterized protein</fullName>
    </submittedName>
</protein>
<name>A0A178U7H0_ARATH</name>
<dbReference type="AlphaFoldDB" id="A0A178U7H0"/>
<evidence type="ECO:0000313" key="1">
    <source>
        <dbReference type="EMBL" id="OAO89137.1"/>
    </source>
</evidence>
<reference evidence="2" key="1">
    <citation type="journal article" date="2016" name="Proc. Natl. Acad. Sci. U.S.A.">
        <title>Chromosome-level assembly of Arabidopsis thaliana Ler reveals the extent of translocation and inversion polymorphisms.</title>
        <authorList>
            <person name="Zapata L."/>
            <person name="Ding J."/>
            <person name="Willing E.M."/>
            <person name="Hartwig B."/>
            <person name="Bezdan D."/>
            <person name="Jiao W.B."/>
            <person name="Patel V."/>
            <person name="Velikkakam James G."/>
            <person name="Koornneef M."/>
            <person name="Ossowski S."/>
            <person name="Schneeberger K."/>
        </authorList>
    </citation>
    <scope>NUCLEOTIDE SEQUENCE [LARGE SCALE GENOMIC DNA]</scope>
    <source>
        <strain evidence="2">cv. Landsberg erecta</strain>
    </source>
</reference>
<gene>
    <name evidence="1" type="ORF">AXX17_ATUG03630</name>
</gene>